<proteinExistence type="predicted"/>
<feature type="domain" description="SHOCT" evidence="3">
    <location>
        <begin position="110"/>
        <end position="137"/>
    </location>
</feature>
<organism evidence="4 5">
    <name type="scientific">Pseudomonas kielensis</name>
    <dbReference type="NCBI Taxonomy" id="2762577"/>
    <lineage>
        <taxon>Bacteria</taxon>
        <taxon>Pseudomonadati</taxon>
        <taxon>Pseudomonadota</taxon>
        <taxon>Gammaproteobacteria</taxon>
        <taxon>Pseudomonadales</taxon>
        <taxon>Pseudomonadaceae</taxon>
        <taxon>Pseudomonas</taxon>
    </lineage>
</organism>
<keyword evidence="2" id="KW-1133">Transmembrane helix</keyword>
<dbReference type="Pfam" id="PF09851">
    <property type="entry name" value="SHOCT"/>
    <property type="match status" value="1"/>
</dbReference>
<gene>
    <name evidence="4" type="ORF">H7995_22975</name>
</gene>
<sequence length="194" mass="21293">MEFLFLIIWGLLAWGVSALAISRGRSGVGFFLLSFLFSPLLGLVVALVMRDLVDENAKANARNRQEESRERLRREEHERQLESIKAIAAPQKADMSRPQASTATSALVADEIRKLGALRAEGLLTDAEFQTQKSVLLASPSSIQTGAPETAETSETKETAPPLDQNGVCPNCFLMIPLLSKECPRCNARPLTKR</sequence>
<comment type="caution">
    <text evidence="4">The sequence shown here is derived from an EMBL/GenBank/DDBJ whole genome shotgun (WGS) entry which is preliminary data.</text>
</comment>
<dbReference type="EMBL" id="JACMYG010000031">
    <property type="protein sequence ID" value="MBC2692655.1"/>
    <property type="molecule type" value="Genomic_DNA"/>
</dbReference>
<evidence type="ECO:0000313" key="4">
    <source>
        <dbReference type="EMBL" id="MBC2692655.1"/>
    </source>
</evidence>
<dbReference type="InterPro" id="IPR018649">
    <property type="entry name" value="SHOCT"/>
</dbReference>
<evidence type="ECO:0000259" key="3">
    <source>
        <dbReference type="Pfam" id="PF09851"/>
    </source>
</evidence>
<evidence type="ECO:0000256" key="1">
    <source>
        <dbReference type="SAM" id="MobiDB-lite"/>
    </source>
</evidence>
<feature type="transmembrane region" description="Helical" evidence="2">
    <location>
        <begin position="28"/>
        <end position="49"/>
    </location>
</feature>
<feature type="region of interest" description="Disordered" evidence="1">
    <location>
        <begin position="58"/>
        <end position="78"/>
    </location>
</feature>
<reference evidence="4 5" key="1">
    <citation type="submission" date="2020-08" db="EMBL/GenBank/DDBJ databases">
        <title>Pseudomonas sp. nov.</title>
        <authorList>
            <person name="Gieschler S."/>
            <person name="Fiedler G."/>
            <person name="Brinks E."/>
            <person name="Boehnlein C."/>
            <person name="Franz C.M.A.P."/>
            <person name="Kabisch J."/>
        </authorList>
    </citation>
    <scope>NUCLEOTIDE SEQUENCE [LARGE SCALE GENOMIC DNA]</scope>
    <source>
        <strain evidence="4 5">MBT-1</strain>
    </source>
</reference>
<dbReference type="Proteomes" id="UP000526003">
    <property type="component" value="Unassembled WGS sequence"/>
</dbReference>
<protein>
    <submittedName>
        <fullName evidence="4">SHOCT domain-containing protein</fullName>
    </submittedName>
</protein>
<accession>A0A7X1GHM6</accession>
<keyword evidence="2" id="KW-0812">Transmembrane</keyword>
<dbReference type="RefSeq" id="WP_185818932.1">
    <property type="nucleotide sequence ID" value="NZ_JACMYG010000031.1"/>
</dbReference>
<evidence type="ECO:0000313" key="5">
    <source>
        <dbReference type="Proteomes" id="UP000526003"/>
    </source>
</evidence>
<feature type="region of interest" description="Disordered" evidence="1">
    <location>
        <begin position="140"/>
        <end position="164"/>
    </location>
</feature>
<keyword evidence="2" id="KW-0472">Membrane</keyword>
<keyword evidence="5" id="KW-1185">Reference proteome</keyword>
<name>A0A7X1GHM6_9PSED</name>
<dbReference type="AlphaFoldDB" id="A0A7X1GHM6"/>
<evidence type="ECO:0000256" key="2">
    <source>
        <dbReference type="SAM" id="Phobius"/>
    </source>
</evidence>